<sequence length="72" mass="8078">MRSKVELDPDLSPNHAWRHSWITYAEAAGIAKRFSNRITGHNSSKDASDGYVAGLVSMLAVEMRKFPPYNID</sequence>
<dbReference type="Proteomes" id="UP001165667">
    <property type="component" value="Unassembled WGS sequence"/>
</dbReference>
<comment type="caution">
    <text evidence="1">The sequence shown here is derived from an EMBL/GenBank/DDBJ whole genome shotgun (WGS) entry which is preliminary data.</text>
</comment>
<evidence type="ECO:0000313" key="2">
    <source>
        <dbReference type="Proteomes" id="UP001165667"/>
    </source>
</evidence>
<name>A0AA42CS62_9HYPH</name>
<evidence type="ECO:0000313" key="1">
    <source>
        <dbReference type="EMBL" id="MCW6513202.1"/>
    </source>
</evidence>
<gene>
    <name evidence="1" type="ORF">M8523_35795</name>
</gene>
<organism evidence="1 2">
    <name type="scientific">Lichenifustis flavocetrariae</name>
    <dbReference type="NCBI Taxonomy" id="2949735"/>
    <lineage>
        <taxon>Bacteria</taxon>
        <taxon>Pseudomonadati</taxon>
        <taxon>Pseudomonadota</taxon>
        <taxon>Alphaproteobacteria</taxon>
        <taxon>Hyphomicrobiales</taxon>
        <taxon>Lichenihabitantaceae</taxon>
        <taxon>Lichenifustis</taxon>
    </lineage>
</organism>
<dbReference type="RefSeq" id="WP_282589574.1">
    <property type="nucleotide sequence ID" value="NZ_JAMOIM010000113.1"/>
</dbReference>
<protein>
    <submittedName>
        <fullName evidence="1">Uncharacterized protein</fullName>
    </submittedName>
</protein>
<dbReference type="EMBL" id="JAMOIM010000113">
    <property type="protein sequence ID" value="MCW6513202.1"/>
    <property type="molecule type" value="Genomic_DNA"/>
</dbReference>
<accession>A0AA42CS62</accession>
<keyword evidence="2" id="KW-1185">Reference proteome</keyword>
<dbReference type="AlphaFoldDB" id="A0AA42CS62"/>
<reference evidence="1" key="1">
    <citation type="submission" date="2022-05" db="EMBL/GenBank/DDBJ databases">
        <authorList>
            <person name="Pankratov T."/>
        </authorList>
    </citation>
    <scope>NUCLEOTIDE SEQUENCE</scope>
    <source>
        <strain evidence="1">BP6-180914</strain>
    </source>
</reference>
<proteinExistence type="predicted"/>